<dbReference type="Pfam" id="PF00590">
    <property type="entry name" value="TP_methylase"/>
    <property type="match status" value="1"/>
</dbReference>
<organism evidence="9 10">
    <name type="scientific">Sphingopyxis jiangsuensis</name>
    <dbReference type="NCBI Taxonomy" id="2871171"/>
    <lineage>
        <taxon>Bacteria</taxon>
        <taxon>Pseudomonadati</taxon>
        <taxon>Pseudomonadota</taxon>
        <taxon>Alphaproteobacteria</taxon>
        <taxon>Sphingomonadales</taxon>
        <taxon>Sphingomonadaceae</taxon>
        <taxon>Sphingopyxis</taxon>
    </lineage>
</organism>
<dbReference type="Gene3D" id="3.40.1010.10">
    <property type="entry name" value="Cobalt-precorrin-4 Transmethylase, Domain 1"/>
    <property type="match status" value="1"/>
</dbReference>
<feature type="domain" description="Tetrapyrrole methylase" evidence="7">
    <location>
        <begin position="14"/>
        <end position="211"/>
    </location>
</feature>
<dbReference type="PANTHER" id="PTHR46111:SF1">
    <property type="entry name" value="RIBOSOMAL RNA SMALL SUBUNIT METHYLTRANSFERASE I"/>
    <property type="match status" value="1"/>
</dbReference>
<dbReference type="PANTHER" id="PTHR46111">
    <property type="entry name" value="RIBOSOMAL RNA SMALL SUBUNIT METHYLTRANSFERASE I"/>
    <property type="match status" value="1"/>
</dbReference>
<keyword evidence="1 6" id="KW-0963">Cytoplasm</keyword>
<accession>A0ABS7MAE8</accession>
<dbReference type="RefSeq" id="WP_222135640.1">
    <property type="nucleotide sequence ID" value="NZ_JAILXK010000001.1"/>
</dbReference>
<dbReference type="PIRSF" id="PIRSF005917">
    <property type="entry name" value="MTase_YraL"/>
    <property type="match status" value="1"/>
</dbReference>
<comment type="caution">
    <text evidence="9">The sequence shown here is derived from an EMBL/GenBank/DDBJ whole genome shotgun (WGS) entry which is preliminary data.</text>
</comment>
<sequence length="286" mass="29955">MPDSTISQSPLPGLYIVATPIGNLGDISARAAALLARADVIAAEDTRVTAKLLSHLGLRVPMTPYHDHSDERVRAALVERMASEVVVLVSDAGTPLISDPGYKLVRDARAAGRHVTTLPGPCAAIAAITLSGLPSDRFLFAGFLPSKAKARADTIAEFSGLRASLVFYESGPRLFASLAALAQGLGDREAAVAREISKFYEECVTGTLTALAARYADTPPKGEIVIVVGPPGEATAEEADDATLDAALREAMADKPVAQAAKAVAKRFGLDRHEIYARALTLKDAG</sequence>
<dbReference type="EC" id="2.1.1.198" evidence="6"/>
<dbReference type="EMBL" id="JAILXK010000001">
    <property type="protein sequence ID" value="MBY4635990.1"/>
    <property type="molecule type" value="Genomic_DNA"/>
</dbReference>
<gene>
    <name evidence="6 9" type="primary">rsmI</name>
    <name evidence="9" type="ORF">K5P26_02400</name>
</gene>
<keyword evidence="3 6" id="KW-0489">Methyltransferase</keyword>
<dbReference type="InterPro" id="IPR014777">
    <property type="entry name" value="4pyrrole_Mease_sub1"/>
</dbReference>
<name>A0ABS7MAE8_9SPHN</name>
<protein>
    <recommendedName>
        <fullName evidence="6">Ribosomal RNA small subunit methyltransferase I</fullName>
        <ecNumber evidence="6">2.1.1.198</ecNumber>
    </recommendedName>
    <alternativeName>
        <fullName evidence="6">16S rRNA 2'-O-ribose C1402 methyltransferase</fullName>
    </alternativeName>
    <alternativeName>
        <fullName evidence="6">rRNA (cytidine-2'-O-)-methyltransferase RsmI</fullName>
    </alternativeName>
</protein>
<comment type="subcellular location">
    <subcellularLocation>
        <location evidence="6">Cytoplasm</location>
    </subcellularLocation>
</comment>
<proteinExistence type="inferred from homology"/>
<evidence type="ECO:0000256" key="2">
    <source>
        <dbReference type="ARBA" id="ARBA00022552"/>
    </source>
</evidence>
<evidence type="ECO:0000313" key="9">
    <source>
        <dbReference type="EMBL" id="MBY4635990.1"/>
    </source>
</evidence>
<evidence type="ECO:0000256" key="6">
    <source>
        <dbReference type="HAMAP-Rule" id="MF_01877"/>
    </source>
</evidence>
<dbReference type="Gene3D" id="3.30.950.10">
    <property type="entry name" value="Methyltransferase, Cobalt-precorrin-4 Transmethylase, Domain 2"/>
    <property type="match status" value="1"/>
</dbReference>
<dbReference type="GO" id="GO:0008168">
    <property type="term" value="F:methyltransferase activity"/>
    <property type="evidence" value="ECO:0007669"/>
    <property type="project" value="UniProtKB-KW"/>
</dbReference>
<comment type="similarity">
    <text evidence="6">Belongs to the methyltransferase superfamily. RsmI family.</text>
</comment>
<dbReference type="Pfam" id="PF23016">
    <property type="entry name" value="RsmI_C"/>
    <property type="match status" value="1"/>
</dbReference>
<dbReference type="InterPro" id="IPR053910">
    <property type="entry name" value="RsmI_HTH"/>
</dbReference>
<dbReference type="Proteomes" id="UP001166571">
    <property type="component" value="Unassembled WGS sequence"/>
</dbReference>
<dbReference type="InterPro" id="IPR000878">
    <property type="entry name" value="4pyrrol_Mease"/>
</dbReference>
<dbReference type="GO" id="GO:0032259">
    <property type="term" value="P:methylation"/>
    <property type="evidence" value="ECO:0007669"/>
    <property type="project" value="UniProtKB-KW"/>
</dbReference>
<dbReference type="NCBIfam" id="TIGR00096">
    <property type="entry name" value="16S rRNA (cytidine(1402)-2'-O)-methyltransferase"/>
    <property type="match status" value="1"/>
</dbReference>
<dbReference type="SUPFAM" id="SSF53790">
    <property type="entry name" value="Tetrapyrrole methylase"/>
    <property type="match status" value="1"/>
</dbReference>
<comment type="function">
    <text evidence="6">Catalyzes the 2'-O-methylation of the ribose of cytidine 1402 (C1402) in 16S rRNA.</text>
</comment>
<feature type="domain" description="RsmI HTH" evidence="8">
    <location>
        <begin position="238"/>
        <end position="283"/>
    </location>
</feature>
<evidence type="ECO:0000259" key="8">
    <source>
        <dbReference type="Pfam" id="PF23016"/>
    </source>
</evidence>
<evidence type="ECO:0000256" key="3">
    <source>
        <dbReference type="ARBA" id="ARBA00022603"/>
    </source>
</evidence>
<dbReference type="HAMAP" id="MF_01877">
    <property type="entry name" value="16SrRNA_methyltr_I"/>
    <property type="match status" value="1"/>
</dbReference>
<evidence type="ECO:0000259" key="7">
    <source>
        <dbReference type="Pfam" id="PF00590"/>
    </source>
</evidence>
<evidence type="ECO:0000256" key="5">
    <source>
        <dbReference type="ARBA" id="ARBA00022691"/>
    </source>
</evidence>
<keyword evidence="10" id="KW-1185">Reference proteome</keyword>
<keyword evidence="5 6" id="KW-0949">S-adenosyl-L-methionine</keyword>
<dbReference type="InterPro" id="IPR018063">
    <property type="entry name" value="SAM_MeTrfase_RsmI_CS"/>
</dbReference>
<dbReference type="InterPro" id="IPR008189">
    <property type="entry name" value="rRNA_ssu_MeTfrase_I"/>
</dbReference>
<evidence type="ECO:0000256" key="1">
    <source>
        <dbReference type="ARBA" id="ARBA00022490"/>
    </source>
</evidence>
<evidence type="ECO:0000313" key="10">
    <source>
        <dbReference type="Proteomes" id="UP001166571"/>
    </source>
</evidence>
<evidence type="ECO:0000256" key="4">
    <source>
        <dbReference type="ARBA" id="ARBA00022679"/>
    </source>
</evidence>
<reference evidence="9" key="1">
    <citation type="submission" date="2021-08" db="EMBL/GenBank/DDBJ databases">
        <title>Sphingopyxis panaciterrulae sp. nov., isolated from the surface water of the Yellow Sea.</title>
        <authorList>
            <person name="Gao Z."/>
            <person name="Zhang D."/>
            <person name="Zhang A."/>
        </authorList>
    </citation>
    <scope>NUCLEOTIDE SEQUENCE</scope>
    <source>
        <strain evidence="9">XHP0097</strain>
    </source>
</reference>
<dbReference type="PROSITE" id="PS01296">
    <property type="entry name" value="RSMI"/>
    <property type="match status" value="1"/>
</dbReference>
<keyword evidence="4 6" id="KW-0808">Transferase</keyword>
<dbReference type="CDD" id="cd11648">
    <property type="entry name" value="RsmI"/>
    <property type="match status" value="1"/>
</dbReference>
<dbReference type="InterPro" id="IPR014776">
    <property type="entry name" value="4pyrrole_Mease_sub2"/>
</dbReference>
<dbReference type="InterPro" id="IPR035996">
    <property type="entry name" value="4pyrrol_Methylase_sf"/>
</dbReference>
<keyword evidence="2 6" id="KW-0698">rRNA processing</keyword>
<comment type="catalytic activity">
    <reaction evidence="6">
        <text>cytidine(1402) in 16S rRNA + S-adenosyl-L-methionine = 2'-O-methylcytidine(1402) in 16S rRNA + S-adenosyl-L-homocysteine + H(+)</text>
        <dbReference type="Rhea" id="RHEA:42924"/>
        <dbReference type="Rhea" id="RHEA-COMP:10285"/>
        <dbReference type="Rhea" id="RHEA-COMP:10286"/>
        <dbReference type="ChEBI" id="CHEBI:15378"/>
        <dbReference type="ChEBI" id="CHEBI:57856"/>
        <dbReference type="ChEBI" id="CHEBI:59789"/>
        <dbReference type="ChEBI" id="CHEBI:74495"/>
        <dbReference type="ChEBI" id="CHEBI:82748"/>
        <dbReference type="EC" id="2.1.1.198"/>
    </reaction>
</comment>